<sequence>MAEFGSQPERAKKPHLEQTFDAWSSVFELGRKSGHREGYQEGFEKGYWSGVFSSPCQCDLGLALPSPKDIIDDIQPDSTGECLLSTTKEQSSALTPTPPLISPTSISTKNPESSSLPISISAISQTEYGEAAPTTNDLEYSLALLTQSISPIHNSIPTPEPSPRGHKPASPILQDSISCNGPMPPISGNLSISRAPSPPLEQLTIDWTDDSMFSAPHEGVLSPNGASPASANDTAPRLSNPFDPSRLGSSNSNVLAPTDVSDGDSINSPALKDERLTDAEALTTMSSSPNTSYEQSFPPTPRIDDTVAFWIDELSSPPSPTRSCNLADYTVLEDSEKAANQSLRISHLYQTEDPDSSSEDLLCLPAEYSNRKRSAEIPSNPPSPKRTKNDHGQEPGNGGHGDKSDQFRIEEILVQPKGTGPAFTVSWSRRAGEWVEKNKRGKANRTFKYDALLDITRDFCSITGRRRLGWSPVKLYFKNGRWQGRDVLGDWKIEVQSSSIELVLAMAEERDSLACEAHYVKL</sequence>
<evidence type="ECO:0000313" key="3">
    <source>
        <dbReference type="Proteomes" id="UP000738349"/>
    </source>
</evidence>
<accession>A0A9P9E2N0</accession>
<dbReference type="EMBL" id="JAGMUV010000017">
    <property type="protein sequence ID" value="KAH7131199.1"/>
    <property type="molecule type" value="Genomic_DNA"/>
</dbReference>
<evidence type="ECO:0000256" key="1">
    <source>
        <dbReference type="SAM" id="MobiDB-lite"/>
    </source>
</evidence>
<keyword evidence="3" id="KW-1185">Reference proteome</keyword>
<reference evidence="2" key="1">
    <citation type="journal article" date="2021" name="Nat. Commun.">
        <title>Genetic determinants of endophytism in the Arabidopsis root mycobiome.</title>
        <authorList>
            <person name="Mesny F."/>
            <person name="Miyauchi S."/>
            <person name="Thiergart T."/>
            <person name="Pickel B."/>
            <person name="Atanasova L."/>
            <person name="Karlsson M."/>
            <person name="Huettel B."/>
            <person name="Barry K.W."/>
            <person name="Haridas S."/>
            <person name="Chen C."/>
            <person name="Bauer D."/>
            <person name="Andreopoulos W."/>
            <person name="Pangilinan J."/>
            <person name="LaButti K."/>
            <person name="Riley R."/>
            <person name="Lipzen A."/>
            <person name="Clum A."/>
            <person name="Drula E."/>
            <person name="Henrissat B."/>
            <person name="Kohler A."/>
            <person name="Grigoriev I.V."/>
            <person name="Martin F.M."/>
            <person name="Hacquard S."/>
        </authorList>
    </citation>
    <scope>NUCLEOTIDE SEQUENCE</scope>
    <source>
        <strain evidence="2">MPI-CAGE-AT-0147</strain>
    </source>
</reference>
<evidence type="ECO:0000313" key="2">
    <source>
        <dbReference type="EMBL" id="KAH7131199.1"/>
    </source>
</evidence>
<feature type="region of interest" description="Disordered" evidence="1">
    <location>
        <begin position="214"/>
        <end position="275"/>
    </location>
</feature>
<dbReference type="AlphaFoldDB" id="A0A9P9E2N0"/>
<feature type="region of interest" description="Disordered" evidence="1">
    <location>
        <begin position="369"/>
        <end position="406"/>
    </location>
</feature>
<name>A0A9P9E2N0_9HYPO</name>
<protein>
    <submittedName>
        <fullName evidence="2">Uncharacterized protein</fullName>
    </submittedName>
</protein>
<comment type="caution">
    <text evidence="2">The sequence shown here is derived from an EMBL/GenBank/DDBJ whole genome shotgun (WGS) entry which is preliminary data.</text>
</comment>
<feature type="compositionally biased region" description="Polar residues" evidence="1">
    <location>
        <begin position="224"/>
        <end position="233"/>
    </location>
</feature>
<feature type="region of interest" description="Disordered" evidence="1">
    <location>
        <begin position="88"/>
        <end position="115"/>
    </location>
</feature>
<organism evidence="2 3">
    <name type="scientific">Dactylonectria macrodidyma</name>
    <dbReference type="NCBI Taxonomy" id="307937"/>
    <lineage>
        <taxon>Eukaryota</taxon>
        <taxon>Fungi</taxon>
        <taxon>Dikarya</taxon>
        <taxon>Ascomycota</taxon>
        <taxon>Pezizomycotina</taxon>
        <taxon>Sordariomycetes</taxon>
        <taxon>Hypocreomycetidae</taxon>
        <taxon>Hypocreales</taxon>
        <taxon>Nectriaceae</taxon>
        <taxon>Dactylonectria</taxon>
    </lineage>
</organism>
<feature type="compositionally biased region" description="Low complexity" evidence="1">
    <location>
        <begin position="102"/>
        <end position="115"/>
    </location>
</feature>
<dbReference type="OrthoDB" id="10404753at2759"/>
<proteinExistence type="predicted"/>
<dbReference type="Proteomes" id="UP000738349">
    <property type="component" value="Unassembled WGS sequence"/>
</dbReference>
<gene>
    <name evidence="2" type="ORF">EDB81DRAFT_906191</name>
</gene>